<feature type="compositionally biased region" description="Polar residues" evidence="1">
    <location>
        <begin position="1"/>
        <end position="14"/>
    </location>
</feature>
<proteinExistence type="predicted"/>
<gene>
    <name evidence="2" type="ORF">CURHAP_LOCUS18601</name>
</gene>
<evidence type="ECO:0000313" key="3">
    <source>
        <dbReference type="Proteomes" id="UP000507222"/>
    </source>
</evidence>
<dbReference type="Proteomes" id="UP000507222">
    <property type="component" value="Unassembled WGS sequence"/>
</dbReference>
<feature type="region of interest" description="Disordered" evidence="1">
    <location>
        <begin position="1"/>
        <end position="41"/>
    </location>
</feature>
<evidence type="ECO:0000313" key="2">
    <source>
        <dbReference type="EMBL" id="CAB4272082.1"/>
    </source>
</evidence>
<sequence>MAVTNGSLQQTHHQPNPAFQYLFQPHSLPEPKTRSRASRFPLPLITDNYERTEIQSLGGAQRIKAAKEVSEARRG</sequence>
<evidence type="ECO:0000256" key="1">
    <source>
        <dbReference type="SAM" id="MobiDB-lite"/>
    </source>
</evidence>
<dbReference type="AlphaFoldDB" id="A0A6J5U7Z7"/>
<organism evidence="2 3">
    <name type="scientific">Prunus armeniaca</name>
    <name type="common">Apricot</name>
    <name type="synonym">Armeniaca vulgaris</name>
    <dbReference type="NCBI Taxonomy" id="36596"/>
    <lineage>
        <taxon>Eukaryota</taxon>
        <taxon>Viridiplantae</taxon>
        <taxon>Streptophyta</taxon>
        <taxon>Embryophyta</taxon>
        <taxon>Tracheophyta</taxon>
        <taxon>Spermatophyta</taxon>
        <taxon>Magnoliopsida</taxon>
        <taxon>eudicotyledons</taxon>
        <taxon>Gunneridae</taxon>
        <taxon>Pentapetalae</taxon>
        <taxon>rosids</taxon>
        <taxon>fabids</taxon>
        <taxon>Rosales</taxon>
        <taxon>Rosaceae</taxon>
        <taxon>Amygdaloideae</taxon>
        <taxon>Amygdaleae</taxon>
        <taxon>Prunus</taxon>
    </lineage>
</organism>
<dbReference type="EMBL" id="CAEKDK010000003">
    <property type="protein sequence ID" value="CAB4272082.1"/>
    <property type="molecule type" value="Genomic_DNA"/>
</dbReference>
<name>A0A6J5U7Z7_PRUAR</name>
<reference evidence="2 3" key="1">
    <citation type="submission" date="2020-05" db="EMBL/GenBank/DDBJ databases">
        <authorList>
            <person name="Campoy J."/>
            <person name="Schneeberger K."/>
            <person name="Spophaly S."/>
        </authorList>
    </citation>
    <scope>NUCLEOTIDE SEQUENCE [LARGE SCALE GENOMIC DNA]</scope>
    <source>
        <strain evidence="2">PruArmRojPasFocal</strain>
    </source>
</reference>
<protein>
    <submittedName>
        <fullName evidence="2">Uncharacterized protein</fullName>
    </submittedName>
</protein>
<accession>A0A6J5U7Z7</accession>